<feature type="signal peptide" evidence="1">
    <location>
        <begin position="1"/>
        <end position="17"/>
    </location>
</feature>
<dbReference type="OrthoDB" id="2867444at2759"/>
<dbReference type="EMBL" id="GL377305">
    <property type="protein sequence ID" value="EFI98072.1"/>
    <property type="molecule type" value="Genomic_DNA"/>
</dbReference>
<dbReference type="GeneID" id="9592797"/>
<dbReference type="InParanoid" id="D8Q296"/>
<dbReference type="Proteomes" id="UP000007431">
    <property type="component" value="Unassembled WGS sequence"/>
</dbReference>
<accession>D8Q296</accession>
<dbReference type="VEuPathDB" id="FungiDB:SCHCODRAFT_02620308"/>
<dbReference type="RefSeq" id="XP_003032975.1">
    <property type="nucleotide sequence ID" value="XM_003032929.1"/>
</dbReference>
<keyword evidence="1" id="KW-0732">Signal</keyword>
<dbReference type="HOGENOM" id="CLU_127819_0_0_1"/>
<organism evidence="3">
    <name type="scientific">Schizophyllum commune (strain H4-8 / FGSC 9210)</name>
    <name type="common">Split gill fungus</name>
    <dbReference type="NCBI Taxonomy" id="578458"/>
    <lineage>
        <taxon>Eukaryota</taxon>
        <taxon>Fungi</taxon>
        <taxon>Dikarya</taxon>
        <taxon>Basidiomycota</taxon>
        <taxon>Agaricomycotina</taxon>
        <taxon>Agaricomycetes</taxon>
        <taxon>Agaricomycetidae</taxon>
        <taxon>Agaricales</taxon>
        <taxon>Schizophyllaceae</taxon>
        <taxon>Schizophyllum</taxon>
    </lineage>
</organism>
<keyword evidence="3" id="KW-1185">Reference proteome</keyword>
<name>D8Q296_SCHCM</name>
<dbReference type="KEGG" id="scm:SCHCO_02620308"/>
<dbReference type="AlphaFoldDB" id="D8Q296"/>
<evidence type="ECO:0000313" key="3">
    <source>
        <dbReference type="Proteomes" id="UP000007431"/>
    </source>
</evidence>
<feature type="chain" id="PRO_5003120525" evidence="1">
    <location>
        <begin position="18"/>
        <end position="173"/>
    </location>
</feature>
<sequence length="173" mass="18400">MIASTLALLSTALLASAGGLKSTATQTPTEGQAGGNWTLQESEHGYSLAGSQPIDLTISATVEDGELKMLCPYQLTAVLIPAEGASYTVEFVNATDGLPEGTVTGGWNTTDDRRGIPEYDETFTKVINSIGPGRFDLALGEGRNELTWFNQSDTARGFTEWFLVLDSAQDVDC</sequence>
<evidence type="ECO:0000256" key="1">
    <source>
        <dbReference type="SAM" id="SignalP"/>
    </source>
</evidence>
<protein>
    <submittedName>
        <fullName evidence="2">Expressed protein</fullName>
    </submittedName>
</protein>
<evidence type="ECO:0000313" key="2">
    <source>
        <dbReference type="EMBL" id="EFI98072.1"/>
    </source>
</evidence>
<proteinExistence type="predicted"/>
<reference evidence="2 3" key="1">
    <citation type="journal article" date="2010" name="Nat. Biotechnol.">
        <title>Genome sequence of the model mushroom Schizophyllum commune.</title>
        <authorList>
            <person name="Ohm R.A."/>
            <person name="de Jong J.F."/>
            <person name="Lugones L.G."/>
            <person name="Aerts A."/>
            <person name="Kothe E."/>
            <person name="Stajich J.E."/>
            <person name="de Vries R.P."/>
            <person name="Record E."/>
            <person name="Levasseur A."/>
            <person name="Baker S.E."/>
            <person name="Bartholomew K.A."/>
            <person name="Coutinho P.M."/>
            <person name="Erdmann S."/>
            <person name="Fowler T.J."/>
            <person name="Gathman A.C."/>
            <person name="Lombard V."/>
            <person name="Henrissat B."/>
            <person name="Knabe N."/>
            <person name="Kuees U."/>
            <person name="Lilly W.W."/>
            <person name="Lindquist E."/>
            <person name="Lucas S."/>
            <person name="Magnuson J.K."/>
            <person name="Piumi F."/>
            <person name="Raudaskoski M."/>
            <person name="Salamov A."/>
            <person name="Schmutz J."/>
            <person name="Schwarze F.W.M.R."/>
            <person name="vanKuyk P.A."/>
            <person name="Horton J.S."/>
            <person name="Grigoriev I.V."/>
            <person name="Woesten H.A.B."/>
        </authorList>
    </citation>
    <scope>NUCLEOTIDE SEQUENCE [LARGE SCALE GENOMIC DNA]</scope>
    <source>
        <strain evidence="3">H4-8 / FGSC 9210</strain>
    </source>
</reference>
<gene>
    <name evidence="2" type="ORF">SCHCODRAFT_82137</name>
</gene>